<keyword evidence="2" id="KW-1185">Reference proteome</keyword>
<evidence type="ECO:0000313" key="1">
    <source>
        <dbReference type="EMBL" id="NJR79456.1"/>
    </source>
</evidence>
<proteinExistence type="predicted"/>
<organism evidence="1 2">
    <name type="scientific">Sphingomonas corticis</name>
    <dbReference type="NCBI Taxonomy" id="2722791"/>
    <lineage>
        <taxon>Bacteria</taxon>
        <taxon>Pseudomonadati</taxon>
        <taxon>Pseudomonadota</taxon>
        <taxon>Alphaproteobacteria</taxon>
        <taxon>Sphingomonadales</taxon>
        <taxon>Sphingomonadaceae</taxon>
        <taxon>Sphingomonas</taxon>
    </lineage>
</organism>
<evidence type="ECO:0000313" key="2">
    <source>
        <dbReference type="Proteomes" id="UP000732399"/>
    </source>
</evidence>
<dbReference type="Proteomes" id="UP000732399">
    <property type="component" value="Unassembled WGS sequence"/>
</dbReference>
<sequence length="109" mass="11470">MKDAVAARWSGAVLVCGKCSKKVDGGFGAKGKRALAKALRDQPGFGKGRKAAIGVVETRCLGICPRDAVVLVDTRVPGRWRLVRPGANVEAVAETLRSLSSRRVDPGVT</sequence>
<dbReference type="RefSeq" id="WP_168135015.1">
    <property type="nucleotide sequence ID" value="NZ_JAAVJH010000007.1"/>
</dbReference>
<name>A0ABX1CQB3_9SPHN</name>
<dbReference type="Gene3D" id="3.40.30.10">
    <property type="entry name" value="Glutaredoxin"/>
    <property type="match status" value="1"/>
</dbReference>
<protein>
    <submittedName>
        <fullName evidence="1">(2Fe-2S) ferredoxin domain-containing protein</fullName>
    </submittedName>
</protein>
<accession>A0ABX1CQB3</accession>
<dbReference type="EMBL" id="JAAVJH010000007">
    <property type="protein sequence ID" value="NJR79456.1"/>
    <property type="molecule type" value="Genomic_DNA"/>
</dbReference>
<gene>
    <name evidence="1" type="ORF">HBH26_12770</name>
</gene>
<comment type="caution">
    <text evidence="1">The sequence shown here is derived from an EMBL/GenBank/DDBJ whole genome shotgun (WGS) entry which is preliminary data.</text>
</comment>
<reference evidence="1 2" key="1">
    <citation type="submission" date="2020-03" db="EMBL/GenBank/DDBJ databases">
        <authorList>
            <person name="Wang L."/>
            <person name="He N."/>
            <person name="Li Y."/>
            <person name="Fang Y."/>
            <person name="Zhang F."/>
        </authorList>
    </citation>
    <scope>NUCLEOTIDE SEQUENCE [LARGE SCALE GENOMIC DNA]</scope>
    <source>
        <strain evidence="1 2">36D10-4-7</strain>
    </source>
</reference>